<dbReference type="AlphaFoldDB" id="B4IL38"/>
<dbReference type="OMA" id="IIEWRPH"/>
<dbReference type="EMBL" id="CH480865">
    <property type="protein sequence ID" value="EDW53655.1"/>
    <property type="molecule type" value="Genomic_DNA"/>
</dbReference>
<keyword evidence="3" id="KW-1185">Reference proteome</keyword>
<dbReference type="Proteomes" id="UP000001292">
    <property type="component" value="Unassembled WGS sequence"/>
</dbReference>
<organism evidence="3">
    <name type="scientific">Drosophila sechellia</name>
    <name type="common">Fruit fly</name>
    <dbReference type="NCBI Taxonomy" id="7238"/>
    <lineage>
        <taxon>Eukaryota</taxon>
        <taxon>Metazoa</taxon>
        <taxon>Ecdysozoa</taxon>
        <taxon>Arthropoda</taxon>
        <taxon>Hexapoda</taxon>
        <taxon>Insecta</taxon>
        <taxon>Pterygota</taxon>
        <taxon>Neoptera</taxon>
        <taxon>Endopterygota</taxon>
        <taxon>Diptera</taxon>
        <taxon>Brachycera</taxon>
        <taxon>Muscomorpha</taxon>
        <taxon>Ephydroidea</taxon>
        <taxon>Drosophilidae</taxon>
        <taxon>Drosophila</taxon>
        <taxon>Sophophora</taxon>
    </lineage>
</organism>
<evidence type="ECO:0000313" key="3">
    <source>
        <dbReference type="Proteomes" id="UP000001292"/>
    </source>
</evidence>
<protein>
    <submittedName>
        <fullName evidence="2">GM11976</fullName>
    </submittedName>
</protein>
<evidence type="ECO:0000256" key="1">
    <source>
        <dbReference type="SAM" id="MobiDB-lite"/>
    </source>
</evidence>
<sequence length="69" mass="7981">MDDDQQQETEQDPAKDAPRSCRARSRNELTNVRWIIEWRPHVCSWPGDKVGINELTRGSQLEFSVGIIN</sequence>
<dbReference type="HOGENOM" id="CLU_2778612_0_0_1"/>
<feature type="compositionally biased region" description="Acidic residues" evidence="1">
    <location>
        <begin position="1"/>
        <end position="11"/>
    </location>
</feature>
<accession>B4IL38</accession>
<evidence type="ECO:0000313" key="2">
    <source>
        <dbReference type="EMBL" id="EDW53655.1"/>
    </source>
</evidence>
<reference evidence="2 3" key="1">
    <citation type="journal article" date="2007" name="Nature">
        <title>Evolution of genes and genomes on the Drosophila phylogeny.</title>
        <authorList>
            <consortium name="Drosophila 12 Genomes Consortium"/>
            <person name="Clark A.G."/>
            <person name="Eisen M.B."/>
            <person name="Smith D.R."/>
            <person name="Bergman C.M."/>
            <person name="Oliver B."/>
            <person name="Markow T.A."/>
            <person name="Kaufman T.C."/>
            <person name="Kellis M."/>
            <person name="Gelbart W."/>
            <person name="Iyer V.N."/>
            <person name="Pollard D.A."/>
            <person name="Sackton T.B."/>
            <person name="Larracuente A.M."/>
            <person name="Singh N.D."/>
            <person name="Abad J.P."/>
            <person name="Abt D.N."/>
            <person name="Adryan B."/>
            <person name="Aguade M."/>
            <person name="Akashi H."/>
            <person name="Anderson W.W."/>
            <person name="Aquadro C.F."/>
            <person name="Ardell D.H."/>
            <person name="Arguello R."/>
            <person name="Artieri C.G."/>
            <person name="Barbash D.A."/>
            <person name="Barker D."/>
            <person name="Barsanti P."/>
            <person name="Batterham P."/>
            <person name="Batzoglou S."/>
            <person name="Begun D."/>
            <person name="Bhutkar A."/>
            <person name="Blanco E."/>
            <person name="Bosak S.A."/>
            <person name="Bradley R.K."/>
            <person name="Brand A.D."/>
            <person name="Brent M.R."/>
            <person name="Brooks A.N."/>
            <person name="Brown R.H."/>
            <person name="Butlin R.K."/>
            <person name="Caggese C."/>
            <person name="Calvi B.R."/>
            <person name="Bernardo de Carvalho A."/>
            <person name="Caspi A."/>
            <person name="Castrezana S."/>
            <person name="Celniker S.E."/>
            <person name="Chang J.L."/>
            <person name="Chapple C."/>
            <person name="Chatterji S."/>
            <person name="Chinwalla A."/>
            <person name="Civetta A."/>
            <person name="Clifton S.W."/>
            <person name="Comeron J.M."/>
            <person name="Costello J.C."/>
            <person name="Coyne J.A."/>
            <person name="Daub J."/>
            <person name="David R.G."/>
            <person name="Delcher A.L."/>
            <person name="Delehaunty K."/>
            <person name="Do C.B."/>
            <person name="Ebling H."/>
            <person name="Edwards K."/>
            <person name="Eickbush T."/>
            <person name="Evans J.D."/>
            <person name="Filipski A."/>
            <person name="Findeiss S."/>
            <person name="Freyhult E."/>
            <person name="Fulton L."/>
            <person name="Fulton R."/>
            <person name="Garcia A.C."/>
            <person name="Gardiner A."/>
            <person name="Garfield D.A."/>
            <person name="Garvin B.E."/>
            <person name="Gibson G."/>
            <person name="Gilbert D."/>
            <person name="Gnerre S."/>
            <person name="Godfrey J."/>
            <person name="Good R."/>
            <person name="Gotea V."/>
            <person name="Gravely B."/>
            <person name="Greenberg A.J."/>
            <person name="Griffiths-Jones S."/>
            <person name="Gross S."/>
            <person name="Guigo R."/>
            <person name="Gustafson E.A."/>
            <person name="Haerty W."/>
            <person name="Hahn M.W."/>
            <person name="Halligan D.L."/>
            <person name="Halpern A.L."/>
            <person name="Halter G.M."/>
            <person name="Han M.V."/>
            <person name="Heger A."/>
            <person name="Hillier L."/>
            <person name="Hinrichs A.S."/>
            <person name="Holmes I."/>
            <person name="Hoskins R.A."/>
            <person name="Hubisz M.J."/>
            <person name="Hultmark D."/>
            <person name="Huntley M.A."/>
            <person name="Jaffe D.B."/>
            <person name="Jagadeeshan S."/>
            <person name="Jeck W.R."/>
            <person name="Johnson J."/>
            <person name="Jones C.D."/>
            <person name="Jordan W.C."/>
            <person name="Karpen G.H."/>
            <person name="Kataoka E."/>
            <person name="Keightley P.D."/>
            <person name="Kheradpour P."/>
            <person name="Kirkness E.F."/>
            <person name="Koerich L.B."/>
            <person name="Kristiansen K."/>
            <person name="Kudrna D."/>
            <person name="Kulathinal R.J."/>
            <person name="Kumar S."/>
            <person name="Kwok R."/>
            <person name="Lander E."/>
            <person name="Langley C.H."/>
            <person name="Lapoint R."/>
            <person name="Lazzaro B.P."/>
            <person name="Lee S.J."/>
            <person name="Levesque L."/>
            <person name="Li R."/>
            <person name="Lin C.F."/>
            <person name="Lin M.F."/>
            <person name="Lindblad-Toh K."/>
            <person name="Llopart A."/>
            <person name="Long M."/>
            <person name="Low L."/>
            <person name="Lozovsky E."/>
            <person name="Lu J."/>
            <person name="Luo M."/>
            <person name="Machado C.A."/>
            <person name="Makalowski W."/>
            <person name="Marzo M."/>
            <person name="Matsuda M."/>
            <person name="Matzkin L."/>
            <person name="McAllister B."/>
            <person name="McBride C.S."/>
            <person name="McKernan B."/>
            <person name="McKernan K."/>
            <person name="Mendez-Lago M."/>
            <person name="Minx P."/>
            <person name="Mollenhauer M.U."/>
            <person name="Montooth K."/>
            <person name="Mount S.M."/>
            <person name="Mu X."/>
            <person name="Myers E."/>
            <person name="Negre B."/>
            <person name="Newfeld S."/>
            <person name="Nielsen R."/>
            <person name="Noor M.A."/>
            <person name="O'Grady P."/>
            <person name="Pachter L."/>
            <person name="Papaceit M."/>
            <person name="Parisi M.J."/>
            <person name="Parisi M."/>
            <person name="Parts L."/>
            <person name="Pedersen J.S."/>
            <person name="Pesole G."/>
            <person name="Phillippy A.M."/>
            <person name="Ponting C.P."/>
            <person name="Pop M."/>
            <person name="Porcelli D."/>
            <person name="Powell J.R."/>
            <person name="Prohaska S."/>
            <person name="Pruitt K."/>
            <person name="Puig M."/>
            <person name="Quesneville H."/>
            <person name="Ram K.R."/>
            <person name="Rand D."/>
            <person name="Rasmussen M.D."/>
            <person name="Reed L.K."/>
            <person name="Reenan R."/>
            <person name="Reily A."/>
            <person name="Remington K.A."/>
            <person name="Rieger T.T."/>
            <person name="Ritchie M.G."/>
            <person name="Robin C."/>
            <person name="Rogers Y.H."/>
            <person name="Rohde C."/>
            <person name="Rozas J."/>
            <person name="Rubenfield M.J."/>
            <person name="Ruiz A."/>
            <person name="Russo S."/>
            <person name="Salzberg S.L."/>
            <person name="Sanchez-Gracia A."/>
            <person name="Saranga D.J."/>
            <person name="Sato H."/>
            <person name="Schaeffer S.W."/>
            <person name="Schatz M.C."/>
            <person name="Schlenke T."/>
            <person name="Schwartz R."/>
            <person name="Segarra C."/>
            <person name="Singh R.S."/>
            <person name="Sirot L."/>
            <person name="Sirota M."/>
            <person name="Sisneros N.B."/>
            <person name="Smith C.D."/>
            <person name="Smith T.F."/>
            <person name="Spieth J."/>
            <person name="Stage D.E."/>
            <person name="Stark A."/>
            <person name="Stephan W."/>
            <person name="Strausberg R.L."/>
            <person name="Strempel S."/>
            <person name="Sturgill D."/>
            <person name="Sutton G."/>
            <person name="Sutton G.G."/>
            <person name="Tao W."/>
            <person name="Teichmann S."/>
            <person name="Tobari Y.N."/>
            <person name="Tomimura Y."/>
            <person name="Tsolas J.M."/>
            <person name="Valente V.L."/>
            <person name="Venter E."/>
            <person name="Venter J.C."/>
            <person name="Vicario S."/>
            <person name="Vieira F.G."/>
            <person name="Vilella A.J."/>
            <person name="Villasante A."/>
            <person name="Walenz B."/>
            <person name="Wang J."/>
            <person name="Wasserman M."/>
            <person name="Watts T."/>
            <person name="Wilson D."/>
            <person name="Wilson R.K."/>
            <person name="Wing R.A."/>
            <person name="Wolfner M.F."/>
            <person name="Wong A."/>
            <person name="Wong G.K."/>
            <person name="Wu C.I."/>
            <person name="Wu G."/>
            <person name="Yamamoto D."/>
            <person name="Yang H.P."/>
            <person name="Yang S.P."/>
            <person name="Yorke J.A."/>
            <person name="Yoshida K."/>
            <person name="Zdobnov E."/>
            <person name="Zhang P."/>
            <person name="Zhang Y."/>
            <person name="Zimin A.V."/>
            <person name="Baldwin J."/>
            <person name="Abdouelleil A."/>
            <person name="Abdulkadir J."/>
            <person name="Abebe A."/>
            <person name="Abera B."/>
            <person name="Abreu J."/>
            <person name="Acer S.C."/>
            <person name="Aftuck L."/>
            <person name="Alexander A."/>
            <person name="An P."/>
            <person name="Anderson E."/>
            <person name="Anderson S."/>
            <person name="Arachi H."/>
            <person name="Azer M."/>
            <person name="Bachantsang P."/>
            <person name="Barry A."/>
            <person name="Bayul T."/>
            <person name="Berlin A."/>
            <person name="Bessette D."/>
            <person name="Bloom T."/>
            <person name="Blye J."/>
            <person name="Boguslavskiy L."/>
            <person name="Bonnet C."/>
            <person name="Boukhgalter B."/>
            <person name="Bourzgui I."/>
            <person name="Brown A."/>
            <person name="Cahill P."/>
            <person name="Channer S."/>
            <person name="Cheshatsang Y."/>
            <person name="Chuda L."/>
            <person name="Citroen M."/>
            <person name="Collymore A."/>
            <person name="Cooke P."/>
            <person name="Costello M."/>
            <person name="D'Aco K."/>
            <person name="Daza R."/>
            <person name="De Haan G."/>
            <person name="DeGray S."/>
            <person name="DeMaso C."/>
            <person name="Dhargay N."/>
            <person name="Dooley K."/>
            <person name="Dooley E."/>
            <person name="Doricent M."/>
            <person name="Dorje P."/>
            <person name="Dorjee K."/>
            <person name="Dupes A."/>
            <person name="Elong R."/>
            <person name="Falk J."/>
            <person name="Farina A."/>
            <person name="Faro S."/>
            <person name="Ferguson D."/>
            <person name="Fisher S."/>
            <person name="Foley C.D."/>
            <person name="Franke A."/>
            <person name="Friedrich D."/>
            <person name="Gadbois L."/>
            <person name="Gearin G."/>
            <person name="Gearin C.R."/>
            <person name="Giannoukos G."/>
            <person name="Goode T."/>
            <person name="Graham J."/>
            <person name="Grandbois E."/>
            <person name="Grewal S."/>
            <person name="Gyaltsen K."/>
            <person name="Hafez N."/>
            <person name="Hagos B."/>
            <person name="Hall J."/>
            <person name="Henson C."/>
            <person name="Hollinger A."/>
            <person name="Honan T."/>
            <person name="Huard M.D."/>
            <person name="Hughes L."/>
            <person name="Hurhula B."/>
            <person name="Husby M.E."/>
            <person name="Kamat A."/>
            <person name="Kanga B."/>
            <person name="Kashin S."/>
            <person name="Khazanovich D."/>
            <person name="Kisner P."/>
            <person name="Lance K."/>
            <person name="Lara M."/>
            <person name="Lee W."/>
            <person name="Lennon N."/>
            <person name="Letendre F."/>
            <person name="LeVine R."/>
            <person name="Lipovsky A."/>
            <person name="Liu X."/>
            <person name="Liu J."/>
            <person name="Liu S."/>
            <person name="Lokyitsang T."/>
            <person name="Lokyitsang Y."/>
            <person name="Lubonja R."/>
            <person name="Lui A."/>
            <person name="MacDonald P."/>
            <person name="Magnisalis V."/>
            <person name="Maru K."/>
            <person name="Matthews C."/>
            <person name="McCusker W."/>
            <person name="McDonough S."/>
            <person name="Mehta T."/>
            <person name="Meldrim J."/>
            <person name="Meneus L."/>
            <person name="Mihai O."/>
            <person name="Mihalev A."/>
            <person name="Mihova T."/>
            <person name="Mittelman R."/>
            <person name="Mlenga V."/>
            <person name="Montmayeur A."/>
            <person name="Mulrain L."/>
            <person name="Navidi A."/>
            <person name="Naylor J."/>
            <person name="Negash T."/>
            <person name="Nguyen T."/>
            <person name="Nguyen N."/>
            <person name="Nicol R."/>
            <person name="Norbu C."/>
            <person name="Norbu N."/>
            <person name="Novod N."/>
            <person name="O'Neill B."/>
            <person name="Osman S."/>
            <person name="Markiewicz E."/>
            <person name="Oyono O.L."/>
            <person name="Patti C."/>
            <person name="Phunkhang P."/>
            <person name="Pierre F."/>
            <person name="Priest M."/>
            <person name="Raghuraman S."/>
            <person name="Rege F."/>
            <person name="Reyes R."/>
            <person name="Rise C."/>
            <person name="Rogov P."/>
            <person name="Ross K."/>
            <person name="Ryan E."/>
            <person name="Settipalli S."/>
            <person name="Shea T."/>
            <person name="Sherpa N."/>
            <person name="Shi L."/>
            <person name="Shih D."/>
            <person name="Sparrow T."/>
            <person name="Spaulding J."/>
            <person name="Stalker J."/>
            <person name="Stange-Thomann N."/>
            <person name="Stavropoulos S."/>
            <person name="Stone C."/>
            <person name="Strader C."/>
            <person name="Tesfaye S."/>
            <person name="Thomson T."/>
            <person name="Thoulutsang Y."/>
            <person name="Thoulutsang D."/>
            <person name="Topham K."/>
            <person name="Topping I."/>
            <person name="Tsamla T."/>
            <person name="Vassiliev H."/>
            <person name="Vo A."/>
            <person name="Wangchuk T."/>
            <person name="Wangdi T."/>
            <person name="Weiand M."/>
            <person name="Wilkinson J."/>
            <person name="Wilson A."/>
            <person name="Yadav S."/>
            <person name="Young G."/>
            <person name="Yu Q."/>
            <person name="Zembek L."/>
            <person name="Zhong D."/>
            <person name="Zimmer A."/>
            <person name="Zwirko Z."/>
            <person name="Jaffe D.B."/>
            <person name="Alvarez P."/>
            <person name="Brockman W."/>
            <person name="Butler J."/>
            <person name="Chin C."/>
            <person name="Gnerre S."/>
            <person name="Grabherr M."/>
            <person name="Kleber M."/>
            <person name="Mauceli E."/>
            <person name="MacCallum I."/>
        </authorList>
    </citation>
    <scope>NUCLEOTIDE SEQUENCE [LARGE SCALE GENOMIC DNA]</scope>
    <source>
        <strain evidence="3">Rob3c / Tucson 14021-0248.25</strain>
    </source>
</reference>
<gene>
    <name evidence="2" type="primary">Dsec\GM11976</name>
    <name evidence="2" type="ORF">Dsec_GM11976</name>
</gene>
<feature type="region of interest" description="Disordered" evidence="1">
    <location>
        <begin position="1"/>
        <end position="23"/>
    </location>
</feature>
<name>B4IL38_DROSE</name>
<proteinExistence type="predicted"/>